<dbReference type="OrthoDB" id="2015280at2759"/>
<keyword evidence="2" id="KW-0732">Signal</keyword>
<reference evidence="4" key="1">
    <citation type="journal article" date="2010" name="Nature">
        <title>The Amphimedon queenslandica genome and the evolution of animal complexity.</title>
        <authorList>
            <person name="Srivastava M."/>
            <person name="Simakov O."/>
            <person name="Chapman J."/>
            <person name="Fahey B."/>
            <person name="Gauthier M.E."/>
            <person name="Mitros T."/>
            <person name="Richards G.S."/>
            <person name="Conaco C."/>
            <person name="Dacre M."/>
            <person name="Hellsten U."/>
            <person name="Larroux C."/>
            <person name="Putnam N.H."/>
            <person name="Stanke M."/>
            <person name="Adamska M."/>
            <person name="Darling A."/>
            <person name="Degnan S.M."/>
            <person name="Oakley T.H."/>
            <person name="Plachetzki D.C."/>
            <person name="Zhai Y."/>
            <person name="Adamski M."/>
            <person name="Calcino A."/>
            <person name="Cummins S.F."/>
            <person name="Goodstein D.M."/>
            <person name="Harris C."/>
            <person name="Jackson D.J."/>
            <person name="Leys S.P."/>
            <person name="Shu S."/>
            <person name="Woodcroft B.J."/>
            <person name="Vervoort M."/>
            <person name="Kosik K.S."/>
            <person name="Manning G."/>
            <person name="Degnan B.M."/>
            <person name="Rokhsar D.S."/>
        </authorList>
    </citation>
    <scope>NUCLEOTIDE SEQUENCE [LARGE SCALE GENOMIC DNA]</scope>
</reference>
<gene>
    <name evidence="3" type="primary">100632291</name>
</gene>
<dbReference type="PANTHER" id="PTHR21562:SF67">
    <property type="entry name" value="PECTIN ACETYLESTERASE"/>
    <property type="match status" value="1"/>
</dbReference>
<proteinExistence type="inferred from homology"/>
<comment type="similarity">
    <text evidence="1">Belongs to the pectinacetylesterase family. Notum subfamily.</text>
</comment>
<organism evidence="3">
    <name type="scientific">Amphimedon queenslandica</name>
    <name type="common">Sponge</name>
    <dbReference type="NCBI Taxonomy" id="400682"/>
    <lineage>
        <taxon>Eukaryota</taxon>
        <taxon>Metazoa</taxon>
        <taxon>Porifera</taxon>
        <taxon>Demospongiae</taxon>
        <taxon>Heteroscleromorpha</taxon>
        <taxon>Haplosclerida</taxon>
        <taxon>Niphatidae</taxon>
        <taxon>Amphimedon</taxon>
    </lineage>
</organism>
<reference evidence="3" key="2">
    <citation type="submission" date="2017-05" db="UniProtKB">
        <authorList>
            <consortium name="EnsemblMetazoa"/>
        </authorList>
    </citation>
    <scope>IDENTIFICATION</scope>
</reference>
<protein>
    <recommendedName>
        <fullName evidence="5">Pectin acetylesterase</fullName>
    </recommendedName>
</protein>
<feature type="signal peptide" evidence="2">
    <location>
        <begin position="1"/>
        <end position="21"/>
    </location>
</feature>
<dbReference type="OMA" id="MEREIVF"/>
<evidence type="ECO:0000256" key="1">
    <source>
        <dbReference type="ARBA" id="ARBA00010213"/>
    </source>
</evidence>
<dbReference type="STRING" id="400682.A0A1X7UMA3"/>
<dbReference type="GO" id="GO:0016787">
    <property type="term" value="F:hydrolase activity"/>
    <property type="evidence" value="ECO:0007669"/>
    <property type="project" value="InterPro"/>
</dbReference>
<keyword evidence="4" id="KW-1185">Reference proteome</keyword>
<dbReference type="Proteomes" id="UP000007879">
    <property type="component" value="Unassembled WGS sequence"/>
</dbReference>
<dbReference type="Pfam" id="PF03283">
    <property type="entry name" value="PAE"/>
    <property type="match status" value="1"/>
</dbReference>
<evidence type="ECO:0008006" key="5">
    <source>
        <dbReference type="Google" id="ProtNLM"/>
    </source>
</evidence>
<evidence type="ECO:0000256" key="2">
    <source>
        <dbReference type="SAM" id="SignalP"/>
    </source>
</evidence>
<sequence>MSITAILLFLSLSLLPYDTEGVEADLVLISDPGEAVCLDGSPPGYYFRKGTGAGADNWIVHLQGGGWCYDEEACLERSKTDIGSSKKWKPTEDFGGLLSDDPTQNPDFYQWNMVRINYCDGASFAGYVDKAVDVSGTSIYFRGYKILQTILQSVMSKGMSNAKEVILTGCSAGGLATYLHADYVMSLLPPTVKYHAIADAGYFIDAPDVNGDMHIRGLYTYVFNMQKCSDGVNQKCIEAYKATNETWKCFMAQYTYPHISAPFFSLNSQVDTWQLANILQLGCTPPRCTPTQMEQFEKFYEEFKKASAPIVSSETNGAFLISCLTHCQSTSSGWTSRLIQNQTAAATFGDWYFSRTGIKNNVDCAYPCNKSC</sequence>
<dbReference type="PANTHER" id="PTHR21562">
    <property type="entry name" value="NOTUM-RELATED"/>
    <property type="match status" value="1"/>
</dbReference>
<dbReference type="KEGG" id="aqu:100632291"/>
<name>A0A1X7UMA3_AMPQE</name>
<evidence type="ECO:0000313" key="4">
    <source>
        <dbReference type="Proteomes" id="UP000007879"/>
    </source>
</evidence>
<evidence type="ECO:0000313" key="3">
    <source>
        <dbReference type="EnsemblMetazoa" id="Aqu2.1.28791_001"/>
    </source>
</evidence>
<dbReference type="AlphaFoldDB" id="A0A1X7UMA3"/>
<dbReference type="EnsemblMetazoa" id="XM_003387338.2">
    <property type="protein sequence ID" value="XP_003387386.1"/>
    <property type="gene ID" value="LOC100632291"/>
</dbReference>
<dbReference type="InterPro" id="IPR004963">
    <property type="entry name" value="PAE/NOTUM"/>
</dbReference>
<accession>A0A1X7UMA3</accession>
<feature type="chain" id="PRO_5010861718" description="Pectin acetylesterase" evidence="2">
    <location>
        <begin position="22"/>
        <end position="372"/>
    </location>
</feature>
<dbReference type="eggNOG" id="KOG4287">
    <property type="taxonomic scope" value="Eukaryota"/>
</dbReference>
<dbReference type="InParanoid" id="A0A1X7UMA3"/>
<dbReference type="EnsemblMetazoa" id="Aqu2.1.28791_001">
    <property type="protein sequence ID" value="Aqu2.1.28791_001"/>
    <property type="gene ID" value="Aqu2.1.28791"/>
</dbReference>